<keyword evidence="2" id="KW-1185">Reference proteome</keyword>
<dbReference type="Proteomes" id="UP000774617">
    <property type="component" value="Unassembled WGS sequence"/>
</dbReference>
<name>A0ABQ8GB17_9PEZI</name>
<sequence length="214" mass="23696">MAFLHQPPPPYGALVFLCALRNSLGLRPPPSATFLHNQSASKGNRKANFPQLSTLVHINPQPSSRFLRPLRPRTHPLHHTPTRGPVNGLPPTRTRQFPCPCLNTLPSRSPTPLGPAAGIIIMPLAPPDLLRQPRQLPLQPRHLVLGRRLRSLIALTEAEEAVEALCVCFHARGLLLLPGEMREAGWGGVCGELSRRLDWDWGCDGKTAWDVYRL</sequence>
<protein>
    <submittedName>
        <fullName evidence="1">Uncharacterized protein</fullName>
    </submittedName>
</protein>
<evidence type="ECO:0000313" key="2">
    <source>
        <dbReference type="Proteomes" id="UP000774617"/>
    </source>
</evidence>
<comment type="caution">
    <text evidence="1">The sequence shown here is derived from an EMBL/GenBank/DDBJ whole genome shotgun (WGS) entry which is preliminary data.</text>
</comment>
<organism evidence="1 2">
    <name type="scientific">Macrophomina phaseolina</name>
    <dbReference type="NCBI Taxonomy" id="35725"/>
    <lineage>
        <taxon>Eukaryota</taxon>
        <taxon>Fungi</taxon>
        <taxon>Dikarya</taxon>
        <taxon>Ascomycota</taxon>
        <taxon>Pezizomycotina</taxon>
        <taxon>Dothideomycetes</taxon>
        <taxon>Dothideomycetes incertae sedis</taxon>
        <taxon>Botryosphaeriales</taxon>
        <taxon>Botryosphaeriaceae</taxon>
        <taxon>Macrophomina</taxon>
    </lineage>
</organism>
<evidence type="ECO:0000313" key="1">
    <source>
        <dbReference type="EMBL" id="KAH7047563.1"/>
    </source>
</evidence>
<accession>A0ABQ8GB17</accession>
<dbReference type="EMBL" id="JAGTJR010000016">
    <property type="protein sequence ID" value="KAH7047563.1"/>
    <property type="molecule type" value="Genomic_DNA"/>
</dbReference>
<proteinExistence type="predicted"/>
<gene>
    <name evidence="1" type="ORF">B0J12DRAFT_700610</name>
</gene>
<reference evidence="1 2" key="1">
    <citation type="journal article" date="2021" name="Nat. Commun.">
        <title>Genetic determinants of endophytism in the Arabidopsis root mycobiome.</title>
        <authorList>
            <person name="Mesny F."/>
            <person name="Miyauchi S."/>
            <person name="Thiergart T."/>
            <person name="Pickel B."/>
            <person name="Atanasova L."/>
            <person name="Karlsson M."/>
            <person name="Huettel B."/>
            <person name="Barry K.W."/>
            <person name="Haridas S."/>
            <person name="Chen C."/>
            <person name="Bauer D."/>
            <person name="Andreopoulos W."/>
            <person name="Pangilinan J."/>
            <person name="LaButti K."/>
            <person name="Riley R."/>
            <person name="Lipzen A."/>
            <person name="Clum A."/>
            <person name="Drula E."/>
            <person name="Henrissat B."/>
            <person name="Kohler A."/>
            <person name="Grigoriev I.V."/>
            <person name="Martin F.M."/>
            <person name="Hacquard S."/>
        </authorList>
    </citation>
    <scope>NUCLEOTIDE SEQUENCE [LARGE SCALE GENOMIC DNA]</scope>
    <source>
        <strain evidence="1 2">MPI-SDFR-AT-0080</strain>
    </source>
</reference>